<comment type="caution">
    <text evidence="1">The sequence shown here is derived from an EMBL/GenBank/DDBJ whole genome shotgun (WGS) entry which is preliminary data.</text>
</comment>
<gene>
    <name evidence="1" type="ORF">ACFQEY_17130</name>
</gene>
<organism evidence="1 2">
    <name type="scientific">Halorubrum trueperi</name>
    <dbReference type="NCBI Taxonomy" id="2004704"/>
    <lineage>
        <taxon>Archaea</taxon>
        <taxon>Methanobacteriati</taxon>
        <taxon>Methanobacteriota</taxon>
        <taxon>Stenosarchaea group</taxon>
        <taxon>Halobacteria</taxon>
        <taxon>Halobacteriales</taxon>
        <taxon>Haloferacaceae</taxon>
        <taxon>Halorubrum</taxon>
    </lineage>
</organism>
<reference evidence="1 2" key="1">
    <citation type="journal article" date="2019" name="Int. J. Syst. Evol. Microbiol.">
        <title>The Global Catalogue of Microorganisms (GCM) 10K type strain sequencing project: providing services to taxonomists for standard genome sequencing and annotation.</title>
        <authorList>
            <consortium name="The Broad Institute Genomics Platform"/>
            <consortium name="The Broad Institute Genome Sequencing Center for Infectious Disease"/>
            <person name="Wu L."/>
            <person name="Ma J."/>
        </authorList>
    </citation>
    <scope>NUCLEOTIDE SEQUENCE [LARGE SCALE GENOMIC DNA]</scope>
    <source>
        <strain evidence="1 2">Y73</strain>
    </source>
</reference>
<evidence type="ECO:0000313" key="2">
    <source>
        <dbReference type="Proteomes" id="UP001596333"/>
    </source>
</evidence>
<dbReference type="EMBL" id="JBHSXI010000025">
    <property type="protein sequence ID" value="MFC6890712.1"/>
    <property type="molecule type" value="Genomic_DNA"/>
</dbReference>
<dbReference type="AlphaFoldDB" id="A0ABD5UTQ4"/>
<dbReference type="RefSeq" id="WP_379771007.1">
    <property type="nucleotide sequence ID" value="NZ_JBHSXI010000025.1"/>
</dbReference>
<dbReference type="Proteomes" id="UP001596333">
    <property type="component" value="Unassembled WGS sequence"/>
</dbReference>
<name>A0ABD5UTQ4_9EURY</name>
<sequence>MALLTALREAPRPLHEQPILSVPMTSVAVLQPSQLFVATLEPVSSLVGTDEESSRSDATTADRCSNEFNIFHLSH</sequence>
<evidence type="ECO:0000313" key="1">
    <source>
        <dbReference type="EMBL" id="MFC6890712.1"/>
    </source>
</evidence>
<proteinExistence type="predicted"/>
<accession>A0ABD5UTQ4</accession>
<keyword evidence="2" id="KW-1185">Reference proteome</keyword>
<protein>
    <submittedName>
        <fullName evidence="1">Uncharacterized protein</fullName>
    </submittedName>
</protein>